<evidence type="ECO:0000313" key="3">
    <source>
        <dbReference type="Proteomes" id="UP000247409"/>
    </source>
</evidence>
<dbReference type="Proteomes" id="UP000247409">
    <property type="component" value="Unassembled WGS sequence"/>
</dbReference>
<gene>
    <name evidence="2" type="ORF">BWQ96_10340</name>
</gene>
<feature type="compositionally biased region" description="Basic and acidic residues" evidence="1">
    <location>
        <begin position="1"/>
        <end position="31"/>
    </location>
</feature>
<organism evidence="2 3">
    <name type="scientific">Gracilariopsis chorda</name>
    <dbReference type="NCBI Taxonomy" id="448386"/>
    <lineage>
        <taxon>Eukaryota</taxon>
        <taxon>Rhodophyta</taxon>
        <taxon>Florideophyceae</taxon>
        <taxon>Rhodymeniophycidae</taxon>
        <taxon>Gracilariales</taxon>
        <taxon>Gracilariaceae</taxon>
        <taxon>Gracilariopsis</taxon>
    </lineage>
</organism>
<name>A0A2V3ID34_9FLOR</name>
<evidence type="ECO:0000313" key="2">
    <source>
        <dbReference type="EMBL" id="PXF39948.1"/>
    </source>
</evidence>
<evidence type="ECO:0000256" key="1">
    <source>
        <dbReference type="SAM" id="MobiDB-lite"/>
    </source>
</evidence>
<reference evidence="2 3" key="1">
    <citation type="journal article" date="2018" name="Mol. Biol. Evol.">
        <title>Analysis of the draft genome of the red seaweed Gracilariopsis chorda provides insights into genome size evolution in Rhodophyta.</title>
        <authorList>
            <person name="Lee J."/>
            <person name="Yang E.C."/>
            <person name="Graf L."/>
            <person name="Yang J.H."/>
            <person name="Qiu H."/>
            <person name="Zel Zion U."/>
            <person name="Chan C.X."/>
            <person name="Stephens T.G."/>
            <person name="Weber A.P.M."/>
            <person name="Boo G.H."/>
            <person name="Boo S.M."/>
            <person name="Kim K.M."/>
            <person name="Shin Y."/>
            <person name="Jung M."/>
            <person name="Lee S.J."/>
            <person name="Yim H.S."/>
            <person name="Lee J.H."/>
            <person name="Bhattacharya D."/>
            <person name="Yoon H.S."/>
        </authorList>
    </citation>
    <scope>NUCLEOTIDE SEQUENCE [LARGE SCALE GENOMIC DNA]</scope>
    <source>
        <strain evidence="2 3">SKKU-2015</strain>
        <tissue evidence="2">Whole body</tissue>
    </source>
</reference>
<keyword evidence="3" id="KW-1185">Reference proteome</keyword>
<sequence length="197" mass="21228">MGIGNDVKEAGETGGRQDKSEAKSSVQRDVDSIIGEPSDRQTNTSPIVSANEGSGVKKGSMVGSKRAHIMANQVKALQRGAEGIKELARAAKKRNVVAEQFLAVEKQRSLFTLFSLPEVNETLRKKYINAMAQKAIEEMERSVEVGSQSKNGVVPRSDCYPNSSSFMHVELSDLNIQKSSTAKENEAVAAIVSMSGI</sequence>
<dbReference type="AlphaFoldDB" id="A0A2V3ID34"/>
<proteinExistence type="predicted"/>
<protein>
    <submittedName>
        <fullName evidence="2">Uncharacterized protein</fullName>
    </submittedName>
</protein>
<dbReference type="EMBL" id="NBIV01000394">
    <property type="protein sequence ID" value="PXF39948.1"/>
    <property type="molecule type" value="Genomic_DNA"/>
</dbReference>
<feature type="compositionally biased region" description="Polar residues" evidence="1">
    <location>
        <begin position="40"/>
        <end position="52"/>
    </location>
</feature>
<feature type="region of interest" description="Disordered" evidence="1">
    <location>
        <begin position="1"/>
        <end position="63"/>
    </location>
</feature>
<accession>A0A2V3ID34</accession>
<feature type="compositionally biased region" description="Low complexity" evidence="1">
    <location>
        <begin position="53"/>
        <end position="63"/>
    </location>
</feature>
<comment type="caution">
    <text evidence="2">The sequence shown here is derived from an EMBL/GenBank/DDBJ whole genome shotgun (WGS) entry which is preliminary data.</text>
</comment>